<name>A0A833VRF6_9POAL</name>
<gene>
    <name evidence="2" type="ORF">FCM35_KLT17462</name>
</gene>
<dbReference type="EMBL" id="SWLB01000005">
    <property type="protein sequence ID" value="KAF3338625.1"/>
    <property type="molecule type" value="Genomic_DNA"/>
</dbReference>
<dbReference type="SUPFAM" id="SSF52540">
    <property type="entry name" value="P-loop containing nucleoside triphosphate hydrolases"/>
    <property type="match status" value="1"/>
</dbReference>
<dbReference type="AlphaFoldDB" id="A0A833VRF6"/>
<dbReference type="InterPro" id="IPR051309">
    <property type="entry name" value="ABCF_ATPase"/>
</dbReference>
<dbReference type="InterPro" id="IPR003439">
    <property type="entry name" value="ABC_transporter-like_ATP-bd"/>
</dbReference>
<dbReference type="Gene3D" id="3.40.50.300">
    <property type="entry name" value="P-loop containing nucleotide triphosphate hydrolases"/>
    <property type="match status" value="1"/>
</dbReference>
<dbReference type="PANTHER" id="PTHR42855">
    <property type="entry name" value="ABC TRANSPORTER ATP-BINDING SUBUNIT"/>
    <property type="match status" value="1"/>
</dbReference>
<feature type="domain" description="ABC transporter" evidence="1">
    <location>
        <begin position="123"/>
        <end position="172"/>
    </location>
</feature>
<comment type="caution">
    <text evidence="2">The sequence shown here is derived from an EMBL/GenBank/DDBJ whole genome shotgun (WGS) entry which is preliminary data.</text>
</comment>
<evidence type="ECO:0000259" key="1">
    <source>
        <dbReference type="Pfam" id="PF00005"/>
    </source>
</evidence>
<evidence type="ECO:0000313" key="2">
    <source>
        <dbReference type="EMBL" id="KAF3338625.1"/>
    </source>
</evidence>
<organism evidence="2 3">
    <name type="scientific">Carex littledalei</name>
    <dbReference type="NCBI Taxonomy" id="544730"/>
    <lineage>
        <taxon>Eukaryota</taxon>
        <taxon>Viridiplantae</taxon>
        <taxon>Streptophyta</taxon>
        <taxon>Embryophyta</taxon>
        <taxon>Tracheophyta</taxon>
        <taxon>Spermatophyta</taxon>
        <taxon>Magnoliopsida</taxon>
        <taxon>Liliopsida</taxon>
        <taxon>Poales</taxon>
        <taxon>Cyperaceae</taxon>
        <taxon>Cyperoideae</taxon>
        <taxon>Cariceae</taxon>
        <taxon>Carex</taxon>
        <taxon>Carex subgen. Euthyceras</taxon>
    </lineage>
</organism>
<dbReference type="Pfam" id="PF00005">
    <property type="entry name" value="ABC_tran"/>
    <property type="match status" value="1"/>
</dbReference>
<dbReference type="InterPro" id="IPR027417">
    <property type="entry name" value="P-loop_NTPase"/>
</dbReference>
<proteinExistence type="predicted"/>
<accession>A0A833VRF6</accession>
<sequence length="190" mass="20985">MAQFDQIGTLDAVSSLPLTCIFSGFLQLEMSIQQNLALHAGPSSGRGVVSCKSDFRSVVHGRSMRLVVVPVHTQATGSLFFVDALLTGTLLVRMQQTICSAIQHLLDMTLPEQYFLKLTELFEKTNLTIERGEKIAIIGPNGCGKSTLLKLIIGLEKPQGGEILLGDHNVYPNFFEQNQVFDCWFENVIK</sequence>
<protein>
    <submittedName>
        <fullName evidence="2">ABC transporter F family member 5-like isoform X1</fullName>
    </submittedName>
</protein>
<reference evidence="2" key="1">
    <citation type="submission" date="2020-01" db="EMBL/GenBank/DDBJ databases">
        <title>Genome sequence of Kobresia littledalei, the first chromosome-level genome in the family Cyperaceae.</title>
        <authorList>
            <person name="Qu G."/>
        </authorList>
    </citation>
    <scope>NUCLEOTIDE SEQUENCE</scope>
    <source>
        <strain evidence="2">C.B.Clarke</strain>
        <tissue evidence="2">Leaf</tissue>
    </source>
</reference>
<dbReference type="PANTHER" id="PTHR42855:SF1">
    <property type="entry name" value="ABC TRANSPORTER DOMAIN-CONTAINING PROTEIN"/>
    <property type="match status" value="1"/>
</dbReference>
<dbReference type="OrthoDB" id="2110130at2759"/>
<evidence type="ECO:0000313" key="3">
    <source>
        <dbReference type="Proteomes" id="UP000623129"/>
    </source>
</evidence>
<keyword evidence="3" id="KW-1185">Reference proteome</keyword>
<dbReference type="GO" id="GO:0005524">
    <property type="term" value="F:ATP binding"/>
    <property type="evidence" value="ECO:0007669"/>
    <property type="project" value="InterPro"/>
</dbReference>
<dbReference type="GO" id="GO:0016887">
    <property type="term" value="F:ATP hydrolysis activity"/>
    <property type="evidence" value="ECO:0007669"/>
    <property type="project" value="InterPro"/>
</dbReference>
<dbReference type="Proteomes" id="UP000623129">
    <property type="component" value="Unassembled WGS sequence"/>
</dbReference>